<reference evidence="2" key="1">
    <citation type="submission" date="2019-03" db="EMBL/GenBank/DDBJ databases">
        <title>Complete Genome Sequence of Serratia marcescens Myophage MTx.</title>
        <authorList>
            <person name="Graham K."/>
            <person name="Freeman M."/>
            <person name="Newkirk H."/>
            <person name="Liu M."/>
            <person name="Ramsey J."/>
            <person name="Cahill J."/>
        </authorList>
    </citation>
    <scope>NUCLEOTIDE SEQUENCE [LARGE SCALE GENOMIC DNA]</scope>
</reference>
<organism evidence="1 2">
    <name type="scientific">Serratia phage MTx</name>
    <dbReference type="NCBI Taxonomy" id="2557553"/>
    <lineage>
        <taxon>Viruses</taxon>
        <taxon>Duplodnaviria</taxon>
        <taxon>Heunggongvirae</taxon>
        <taxon>Uroviricota</taxon>
        <taxon>Caudoviricetes</taxon>
        <taxon>Lindbergviridae</taxon>
        <taxon>Myosmarvirus</taxon>
        <taxon>Myosmarvirus MTx</taxon>
    </lineage>
</organism>
<gene>
    <name evidence="1" type="ORF">CPT_MTx_004</name>
</gene>
<sequence>MAFTIESIKAAKFADAGCYVTLESALETYIGVKVTRELSEGEFDAIFAEFFEDEGRDTSSDGSLEIDGVEYNFAIDLGRKCFIIFYEIYVKDENGNDTDEVDLFSAKGFAIEEL</sequence>
<proteinExistence type="predicted"/>
<name>A0A482MGN9_9CAUD</name>
<dbReference type="Proteomes" id="UP000309130">
    <property type="component" value="Segment"/>
</dbReference>
<protein>
    <submittedName>
        <fullName evidence="1">Uncharacterized protein</fullName>
    </submittedName>
</protein>
<dbReference type="EMBL" id="MK618717">
    <property type="protein sequence ID" value="QBQ72310.1"/>
    <property type="molecule type" value="Genomic_DNA"/>
</dbReference>
<evidence type="ECO:0000313" key="1">
    <source>
        <dbReference type="EMBL" id="QBQ72310.1"/>
    </source>
</evidence>
<keyword evidence="2" id="KW-1185">Reference proteome</keyword>
<accession>A0A482MGN9</accession>
<evidence type="ECO:0000313" key="2">
    <source>
        <dbReference type="Proteomes" id="UP000309130"/>
    </source>
</evidence>